<evidence type="ECO:0000313" key="2">
    <source>
        <dbReference type="Proteomes" id="UP000316759"/>
    </source>
</evidence>
<accession>A0A504Y5Q4</accession>
<dbReference type="EMBL" id="SUNJ01014078">
    <property type="protein sequence ID" value="TPP56782.1"/>
    <property type="molecule type" value="Genomic_DNA"/>
</dbReference>
<evidence type="ECO:0000313" key="1">
    <source>
        <dbReference type="EMBL" id="TPP56782.1"/>
    </source>
</evidence>
<gene>
    <name evidence="1" type="ORF">FGIG_12415</name>
</gene>
<reference evidence="1 2" key="1">
    <citation type="submission" date="2019-04" db="EMBL/GenBank/DDBJ databases">
        <title>Annotation for the trematode Fasciola gigantica.</title>
        <authorList>
            <person name="Choi Y.-J."/>
        </authorList>
    </citation>
    <scope>NUCLEOTIDE SEQUENCE [LARGE SCALE GENOMIC DNA]</scope>
    <source>
        <strain evidence="1">Uganda_cow_1</strain>
    </source>
</reference>
<proteinExistence type="predicted"/>
<sequence length="47" mass="5391">MVPLSRWTILLYSTEVAIDGKYITSFRWPTLLMLPLQFGFKGTTSPN</sequence>
<protein>
    <submittedName>
        <fullName evidence="1">Uncharacterized protein</fullName>
    </submittedName>
</protein>
<keyword evidence="2" id="KW-1185">Reference proteome</keyword>
<name>A0A504Y5Q4_FASGI</name>
<dbReference type="AlphaFoldDB" id="A0A504Y5Q4"/>
<dbReference type="Proteomes" id="UP000316759">
    <property type="component" value="Unassembled WGS sequence"/>
</dbReference>
<comment type="caution">
    <text evidence="1">The sequence shown here is derived from an EMBL/GenBank/DDBJ whole genome shotgun (WGS) entry which is preliminary data.</text>
</comment>
<organism evidence="1 2">
    <name type="scientific">Fasciola gigantica</name>
    <name type="common">Giant liver fluke</name>
    <dbReference type="NCBI Taxonomy" id="46835"/>
    <lineage>
        <taxon>Eukaryota</taxon>
        <taxon>Metazoa</taxon>
        <taxon>Spiralia</taxon>
        <taxon>Lophotrochozoa</taxon>
        <taxon>Platyhelminthes</taxon>
        <taxon>Trematoda</taxon>
        <taxon>Digenea</taxon>
        <taxon>Plagiorchiida</taxon>
        <taxon>Echinostomata</taxon>
        <taxon>Echinostomatoidea</taxon>
        <taxon>Fasciolidae</taxon>
        <taxon>Fasciola</taxon>
    </lineage>
</organism>